<dbReference type="AlphaFoldDB" id="A0A1W1VJC8"/>
<dbReference type="InterPro" id="IPR023828">
    <property type="entry name" value="Peptidase_S8_Ser-AS"/>
</dbReference>
<reference evidence="10 11" key="1">
    <citation type="submission" date="2017-04" db="EMBL/GenBank/DDBJ databases">
        <authorList>
            <person name="Afonso C.L."/>
            <person name="Miller P.J."/>
            <person name="Scott M.A."/>
            <person name="Spackman E."/>
            <person name="Goraichik I."/>
            <person name="Dimitrov K.M."/>
            <person name="Suarez D.L."/>
            <person name="Swayne D.E."/>
        </authorList>
    </citation>
    <scope>NUCLEOTIDE SEQUENCE [LARGE SCALE GENOMIC DNA]</scope>
    <source>
        <strain evidence="10 11">DSM 11622</strain>
    </source>
</reference>
<name>A0A1W1VJC8_9BACT</name>
<evidence type="ECO:0000256" key="4">
    <source>
        <dbReference type="ARBA" id="ARBA00022729"/>
    </source>
</evidence>
<evidence type="ECO:0000256" key="7">
    <source>
        <dbReference type="PROSITE-ProRule" id="PRU01240"/>
    </source>
</evidence>
<comment type="similarity">
    <text evidence="1 8">Belongs to the peptidase S1B family.</text>
</comment>
<feature type="active site" description="Charge relay system" evidence="7">
    <location>
        <position position="561"/>
    </location>
</feature>
<proteinExistence type="inferred from homology"/>
<dbReference type="InterPro" id="IPR000209">
    <property type="entry name" value="Peptidase_S8/S53_dom"/>
</dbReference>
<dbReference type="PROSITE" id="PS51892">
    <property type="entry name" value="SUBTILASE"/>
    <property type="match status" value="1"/>
</dbReference>
<evidence type="ECO:0000313" key="11">
    <source>
        <dbReference type="Proteomes" id="UP000192266"/>
    </source>
</evidence>
<dbReference type="Pfam" id="PF13365">
    <property type="entry name" value="Trypsin_2"/>
    <property type="match status" value="1"/>
</dbReference>
<dbReference type="PRINTS" id="PR00839">
    <property type="entry name" value="V8PROTEASE"/>
</dbReference>
<dbReference type="EMBL" id="FWWW01000063">
    <property type="protein sequence ID" value="SMB93383.1"/>
    <property type="molecule type" value="Genomic_DNA"/>
</dbReference>
<evidence type="ECO:0000256" key="8">
    <source>
        <dbReference type="RuleBase" id="RU004296"/>
    </source>
</evidence>
<dbReference type="Gene3D" id="3.40.50.200">
    <property type="entry name" value="Peptidase S8/S53 domain"/>
    <property type="match status" value="1"/>
</dbReference>
<dbReference type="InterPro" id="IPR008256">
    <property type="entry name" value="Peptidase_S1B"/>
</dbReference>
<feature type="active site" description="Charge relay system" evidence="7">
    <location>
        <position position="774"/>
    </location>
</feature>
<feature type="active site" description="Charge relay system" evidence="7">
    <location>
        <position position="603"/>
    </location>
</feature>
<dbReference type="GO" id="GO:0004252">
    <property type="term" value="F:serine-type endopeptidase activity"/>
    <property type="evidence" value="ECO:0007669"/>
    <property type="project" value="UniProtKB-UniRule"/>
</dbReference>
<evidence type="ECO:0000256" key="6">
    <source>
        <dbReference type="ARBA" id="ARBA00022825"/>
    </source>
</evidence>
<keyword evidence="5 7" id="KW-0378">Hydrolase</keyword>
<dbReference type="Pfam" id="PF00082">
    <property type="entry name" value="Peptidase_S8"/>
    <property type="match status" value="1"/>
</dbReference>
<dbReference type="Gene3D" id="2.40.10.10">
    <property type="entry name" value="Trypsin-like serine proteases"/>
    <property type="match status" value="2"/>
</dbReference>
<dbReference type="GO" id="GO:0006508">
    <property type="term" value="P:proteolysis"/>
    <property type="evidence" value="ECO:0007669"/>
    <property type="project" value="UniProtKB-KW"/>
</dbReference>
<protein>
    <recommendedName>
        <fullName evidence="8">Serine protease</fullName>
        <ecNumber evidence="8">3.4.21.-</ecNumber>
    </recommendedName>
</protein>
<dbReference type="InterPro" id="IPR036852">
    <property type="entry name" value="Peptidase_S8/S53_dom_sf"/>
</dbReference>
<gene>
    <name evidence="10" type="ORF">SAMN00120144_3545</name>
</gene>
<dbReference type="PROSITE" id="PS00138">
    <property type="entry name" value="SUBTILASE_SER"/>
    <property type="match status" value="1"/>
</dbReference>
<dbReference type="InterPro" id="IPR050131">
    <property type="entry name" value="Peptidase_S8_subtilisin-like"/>
</dbReference>
<evidence type="ECO:0000256" key="5">
    <source>
        <dbReference type="ARBA" id="ARBA00022801"/>
    </source>
</evidence>
<keyword evidence="11" id="KW-1185">Reference proteome</keyword>
<dbReference type="Proteomes" id="UP000192266">
    <property type="component" value="Unassembled WGS sequence"/>
</dbReference>
<dbReference type="STRING" id="645990.SAMN00120144_3545"/>
<dbReference type="OrthoDB" id="9770276at2"/>
<evidence type="ECO:0000256" key="3">
    <source>
        <dbReference type="ARBA" id="ARBA00022670"/>
    </source>
</evidence>
<evidence type="ECO:0000259" key="9">
    <source>
        <dbReference type="Pfam" id="PF00082"/>
    </source>
</evidence>
<evidence type="ECO:0000256" key="1">
    <source>
        <dbReference type="ARBA" id="ARBA00008764"/>
    </source>
</evidence>
<feature type="domain" description="Peptidase S8/S53" evidence="9">
    <location>
        <begin position="557"/>
        <end position="815"/>
    </location>
</feature>
<sequence length="958" mass="104373">MAISRLEWAATRQAASDYTRFAKEIEHIEQGINLFKQGLKDLTTISPNPQRVQARLRREATRLTGAPIPPSLALERAMGRPDFQDACVLQRIVACSRCVGRIILAGGEYGTGWLVGDGLLITNHHVLPNREVAATAYVTMGYERTEDSQPQAGETFRLRPDQFFLTPTETGFDESYDGLDFTVVAVEPRSDTGKELAVYRHVRLDGGLGKIIEGENCLVIQHPGGDFKKVVLRDIRLLMVTDAPGADQHVFYESDTLPGSSGGMVIALGTGEIFALHNASVPRRDAQGNYLKKDGTVYQAGESDELIDWIANQGVRVSKIMEALRTLPVPAAMEEKRQRLLQGLIRPAPTLVEQPSDKLLNTKPDDFPEPLPAGGLFAPQPAAGPGTRYVLKLTTGVVARDYALQTLQRRFPGGTVVPLVPGDDRSALSSFVLFDLPASSDPWVTAAQLESIDGVEEAEPDLPQRTTEGGPEFAPIASPQLTESGLFELWEDGRSEWDEPRFLRQWRDSAHVRKLNPSVAKDLAAIRQWTRRATGFDRLTTRHLDAAALAALADLRIAQFDTGYTNHTKLWGGYDLTADYDLVANDDDAHDELQGGFMKAPGHGTRTASVLVGNPAAQSLNGHDGNLGLLRGLPKAADKPAVLLTPFRIAKSVILVDRISELVRGVHRAVDAGFPVLTMSMGTLGNRVLAEVARYAYDRGSIWCCAAGNQVKFVVAPGKYPGVICVAASNPDDGPWSGSCRGLEVDITAPGEDVYVPILNDDNEEDMAYGSGTSYATPHVAAAALLWLARHQTALNYPEPWQRVEAFRYCLARSARPVPQLRPDKFGPGILQVDKLLEVALPTADQLRYAYPDGRGQERGPSDRQPLAMRELVYKDWQQVLAATTRPGIAAAVGHERMGAALALSEPAQEFARTLAAHTSLPQQVVIQESTGGYPPAIGAYARLRVLQQLQARAKPAY</sequence>
<keyword evidence="4" id="KW-0732">Signal</keyword>
<dbReference type="SUPFAM" id="SSF50494">
    <property type="entry name" value="Trypsin-like serine proteases"/>
    <property type="match status" value="1"/>
</dbReference>
<dbReference type="EC" id="3.4.21.-" evidence="8"/>
<organism evidence="10 11">
    <name type="scientific">Hymenobacter roseosalivarius DSM 11622</name>
    <dbReference type="NCBI Taxonomy" id="645990"/>
    <lineage>
        <taxon>Bacteria</taxon>
        <taxon>Pseudomonadati</taxon>
        <taxon>Bacteroidota</taxon>
        <taxon>Cytophagia</taxon>
        <taxon>Cytophagales</taxon>
        <taxon>Hymenobacteraceae</taxon>
        <taxon>Hymenobacter</taxon>
    </lineage>
</organism>
<dbReference type="PANTHER" id="PTHR43806">
    <property type="entry name" value="PEPTIDASE S8"/>
    <property type="match status" value="1"/>
</dbReference>
<evidence type="ECO:0000313" key="10">
    <source>
        <dbReference type="EMBL" id="SMB93383.1"/>
    </source>
</evidence>
<comment type="similarity">
    <text evidence="2 7">Belongs to the peptidase S8 family.</text>
</comment>
<evidence type="ECO:0000256" key="2">
    <source>
        <dbReference type="ARBA" id="ARBA00011073"/>
    </source>
</evidence>
<dbReference type="RefSeq" id="WP_084444885.1">
    <property type="nucleotide sequence ID" value="NZ_FWWW01000063.1"/>
</dbReference>
<dbReference type="SUPFAM" id="SSF52743">
    <property type="entry name" value="Subtilisin-like"/>
    <property type="match status" value="1"/>
</dbReference>
<dbReference type="InterPro" id="IPR043504">
    <property type="entry name" value="Peptidase_S1_PA_chymotrypsin"/>
</dbReference>
<keyword evidence="3 7" id="KW-0645">Protease</keyword>
<dbReference type="PANTHER" id="PTHR43806:SF11">
    <property type="entry name" value="CEREVISIN-RELATED"/>
    <property type="match status" value="1"/>
</dbReference>
<accession>A0A1W1VJC8</accession>
<dbReference type="InterPro" id="IPR009003">
    <property type="entry name" value="Peptidase_S1_PA"/>
</dbReference>
<keyword evidence="6 7" id="KW-0720">Serine protease</keyword>